<evidence type="ECO:0000313" key="8">
    <source>
        <dbReference type="Proteomes" id="UP001249851"/>
    </source>
</evidence>
<feature type="transmembrane region" description="Helical" evidence="6">
    <location>
        <begin position="84"/>
        <end position="101"/>
    </location>
</feature>
<feature type="transmembrane region" description="Helical" evidence="6">
    <location>
        <begin position="43"/>
        <end position="64"/>
    </location>
</feature>
<feature type="transmembrane region" description="Helical" evidence="6">
    <location>
        <begin position="113"/>
        <end position="132"/>
    </location>
</feature>
<evidence type="ECO:0000256" key="1">
    <source>
        <dbReference type="ARBA" id="ARBA00004141"/>
    </source>
</evidence>
<evidence type="ECO:0000256" key="2">
    <source>
        <dbReference type="ARBA" id="ARBA00006371"/>
    </source>
</evidence>
<gene>
    <name evidence="7" type="ORF">P5673_024463</name>
</gene>
<reference evidence="7" key="1">
    <citation type="journal article" date="2023" name="G3 (Bethesda)">
        <title>Whole genome assembly and annotation of the endangered Caribbean coral Acropora cervicornis.</title>
        <authorList>
            <person name="Selwyn J.D."/>
            <person name="Vollmer S.V."/>
        </authorList>
    </citation>
    <scope>NUCLEOTIDE SEQUENCE</scope>
    <source>
        <strain evidence="7">K2</strain>
    </source>
</reference>
<keyword evidence="3 6" id="KW-0812">Transmembrane</keyword>
<keyword evidence="5 6" id="KW-0472">Membrane</keyword>
<dbReference type="EMBL" id="JARQWQ010000072">
    <property type="protein sequence ID" value="KAK2554111.1"/>
    <property type="molecule type" value="Genomic_DNA"/>
</dbReference>
<evidence type="ECO:0000256" key="6">
    <source>
        <dbReference type="SAM" id="Phobius"/>
    </source>
</evidence>
<proteinExistence type="inferred from homology"/>
<comment type="similarity">
    <text evidence="2">Belongs to the TMEM229 family.</text>
</comment>
<dbReference type="GO" id="GO:0016020">
    <property type="term" value="C:membrane"/>
    <property type="evidence" value="ECO:0007669"/>
    <property type="project" value="UniProtKB-SubCell"/>
</dbReference>
<accession>A0AAD9Q3R7</accession>
<evidence type="ECO:0000256" key="5">
    <source>
        <dbReference type="ARBA" id="ARBA00023136"/>
    </source>
</evidence>
<evidence type="ECO:0000256" key="4">
    <source>
        <dbReference type="ARBA" id="ARBA00022989"/>
    </source>
</evidence>
<keyword evidence="8" id="KW-1185">Reference proteome</keyword>
<evidence type="ECO:0000313" key="7">
    <source>
        <dbReference type="EMBL" id="KAK2554111.1"/>
    </source>
</evidence>
<protein>
    <submittedName>
        <fullName evidence="7">Transmembrane protein 229B</fullName>
    </submittedName>
</protein>
<dbReference type="PANTHER" id="PTHR31746">
    <property type="entry name" value="TRANSMEMBRANE PROTEIN 229 FAMILY MEMBER"/>
    <property type="match status" value="1"/>
</dbReference>
<dbReference type="Proteomes" id="UP001249851">
    <property type="component" value="Unassembled WGS sequence"/>
</dbReference>
<name>A0AAD9Q3R7_ACRCE</name>
<sequence>MEPSGNGNTPCSDCGALSSEETGEMGEHSEASKHRGLPLASRLILYGLCGFFTEVMFTATWYFVDSARYHHGWKLHGCTSVWSFPIYAVSSLVVERLYLFLNGKVSLLVRGIIYVKWTYFWEFVTGLILRQFNACPWDYRGYTYFNIMGLITLDYAPLWFLGSLLLETVVIQSALQLQYSANAGRLKAKEF</sequence>
<feature type="transmembrane region" description="Helical" evidence="6">
    <location>
        <begin position="144"/>
        <end position="166"/>
    </location>
</feature>
<dbReference type="PANTHER" id="PTHR31746:SF3">
    <property type="entry name" value="TRANSMEMBRANE PROTEIN 229B"/>
    <property type="match status" value="1"/>
</dbReference>
<comment type="subcellular location">
    <subcellularLocation>
        <location evidence="1">Membrane</location>
        <topology evidence="1">Multi-pass membrane protein</topology>
    </subcellularLocation>
</comment>
<comment type="caution">
    <text evidence="7">The sequence shown here is derived from an EMBL/GenBank/DDBJ whole genome shotgun (WGS) entry which is preliminary data.</text>
</comment>
<organism evidence="7 8">
    <name type="scientific">Acropora cervicornis</name>
    <name type="common">Staghorn coral</name>
    <dbReference type="NCBI Taxonomy" id="6130"/>
    <lineage>
        <taxon>Eukaryota</taxon>
        <taxon>Metazoa</taxon>
        <taxon>Cnidaria</taxon>
        <taxon>Anthozoa</taxon>
        <taxon>Hexacorallia</taxon>
        <taxon>Scleractinia</taxon>
        <taxon>Astrocoeniina</taxon>
        <taxon>Acroporidae</taxon>
        <taxon>Acropora</taxon>
    </lineage>
</organism>
<keyword evidence="4 6" id="KW-1133">Transmembrane helix</keyword>
<reference evidence="7" key="2">
    <citation type="journal article" date="2023" name="Science">
        <title>Genomic signatures of disease resistance in endangered staghorn corals.</title>
        <authorList>
            <person name="Vollmer S.V."/>
            <person name="Selwyn J.D."/>
            <person name="Despard B.A."/>
            <person name="Roesel C.L."/>
        </authorList>
    </citation>
    <scope>NUCLEOTIDE SEQUENCE</scope>
    <source>
        <strain evidence="7">K2</strain>
    </source>
</reference>
<dbReference type="AlphaFoldDB" id="A0AAD9Q3R7"/>
<evidence type="ECO:0000256" key="3">
    <source>
        <dbReference type="ARBA" id="ARBA00022692"/>
    </source>
</evidence>